<feature type="transmembrane region" description="Helical" evidence="1">
    <location>
        <begin position="7"/>
        <end position="27"/>
    </location>
</feature>
<name>A0A844FDP0_CLOSV</name>
<gene>
    <name evidence="2" type="ORF">FYJ37_16390</name>
</gene>
<keyword evidence="1" id="KW-1133">Transmembrane helix</keyword>
<reference evidence="2 3" key="1">
    <citation type="submission" date="2019-08" db="EMBL/GenBank/DDBJ databases">
        <title>In-depth cultivation of the pig gut microbiome towards novel bacterial diversity and tailored functional studies.</title>
        <authorList>
            <person name="Wylensek D."/>
            <person name="Hitch T.C.A."/>
            <person name="Clavel T."/>
        </authorList>
    </citation>
    <scope>NUCLEOTIDE SEQUENCE [LARGE SCALE GENOMIC DNA]</scope>
    <source>
        <strain evidence="2 3">BL-389-WT-3D</strain>
    </source>
</reference>
<organism evidence="2 3">
    <name type="scientific">Clostridium scindens (strain JCM 10418 / VPI 12708)</name>
    <dbReference type="NCBI Taxonomy" id="29347"/>
    <lineage>
        <taxon>Bacteria</taxon>
        <taxon>Bacillati</taxon>
        <taxon>Bacillota</taxon>
        <taxon>Clostridia</taxon>
        <taxon>Lachnospirales</taxon>
        <taxon>Lachnospiraceae</taxon>
    </lineage>
</organism>
<dbReference type="Proteomes" id="UP000462363">
    <property type="component" value="Unassembled WGS sequence"/>
</dbReference>
<accession>A0A844FDP0</accession>
<evidence type="ECO:0000256" key="1">
    <source>
        <dbReference type="SAM" id="Phobius"/>
    </source>
</evidence>
<dbReference type="RefSeq" id="WP_154323076.1">
    <property type="nucleotide sequence ID" value="NZ_CP045695.1"/>
</dbReference>
<sequence length="105" mass="12255">MGKKRKLFNCLIYLIYMVLGSAVFFGIKGYGMYREAIKEEPIDLRIEKKRSQKDFVGVCQESAISLYRQGIFRFPALLFPRDPEDNPARGVLIKADSWRCCWCCF</sequence>
<protein>
    <submittedName>
        <fullName evidence="2">Uncharacterized protein</fullName>
    </submittedName>
</protein>
<proteinExistence type="predicted"/>
<dbReference type="EMBL" id="VUMB01000056">
    <property type="protein sequence ID" value="MSS41859.1"/>
    <property type="molecule type" value="Genomic_DNA"/>
</dbReference>
<evidence type="ECO:0000313" key="3">
    <source>
        <dbReference type="Proteomes" id="UP000462363"/>
    </source>
</evidence>
<keyword evidence="1" id="KW-0472">Membrane</keyword>
<dbReference type="AlphaFoldDB" id="A0A844FDP0"/>
<comment type="caution">
    <text evidence="2">The sequence shown here is derived from an EMBL/GenBank/DDBJ whole genome shotgun (WGS) entry which is preliminary data.</text>
</comment>
<evidence type="ECO:0000313" key="2">
    <source>
        <dbReference type="EMBL" id="MSS41859.1"/>
    </source>
</evidence>
<keyword evidence="1" id="KW-0812">Transmembrane</keyword>